<dbReference type="InterPro" id="IPR052065">
    <property type="entry name" value="Compl_asym_regulator"/>
</dbReference>
<evidence type="ECO:0000256" key="2">
    <source>
        <dbReference type="ARBA" id="ARBA00023157"/>
    </source>
</evidence>
<protein>
    <recommendedName>
        <fullName evidence="5">Thrombospondin type 1 domain-containing protein</fullName>
    </recommendedName>
</protein>
<name>J9E683_WUCBA</name>
<comment type="caution">
    <text evidence="3">The sequence shown here is derived from an EMBL/GenBank/DDBJ whole genome shotgun (WGS) entry which is preliminary data.</text>
</comment>
<dbReference type="InterPro" id="IPR000884">
    <property type="entry name" value="TSP1_rpt"/>
</dbReference>
<sequence>MKDNLISSLCDGAAQDQTACQDLPECPSWISWSSWSTCSVTCGHGQENRQRSCLPIGAKCVGTESEFRFCQESVCPYWDEWSPWSACSVTCGSGTRERRRKCVKDGVIKAIAKEGFPSGSDLTVIPLYKSDRSANDQPNTKMRSITAQRSNNPLMSTNSFVDGNIPVVRIIRGNNSCTGNAVDSEQCNAGHCCKLSEWTMWSACSVSCGGGTRE</sequence>
<dbReference type="EMBL" id="ADBV01007528">
    <property type="protein sequence ID" value="EJW77643.1"/>
    <property type="molecule type" value="Genomic_DNA"/>
</dbReference>
<dbReference type="PANTHER" id="PTHR22906">
    <property type="entry name" value="PROPERDIN"/>
    <property type="match status" value="1"/>
</dbReference>
<dbReference type="Proteomes" id="UP000004810">
    <property type="component" value="Unassembled WGS sequence"/>
</dbReference>
<dbReference type="InterPro" id="IPR036383">
    <property type="entry name" value="TSP1_rpt_sf"/>
</dbReference>
<keyword evidence="1" id="KW-0677">Repeat</keyword>
<evidence type="ECO:0000313" key="3">
    <source>
        <dbReference type="EMBL" id="EJW77643.1"/>
    </source>
</evidence>
<reference evidence="4" key="1">
    <citation type="submission" date="2012-08" db="EMBL/GenBank/DDBJ databases">
        <title>The Genome Sequence of Wuchereria bancrofti.</title>
        <authorList>
            <person name="Nutman T.B."/>
            <person name="Fink D.L."/>
            <person name="Russ C."/>
            <person name="Young S."/>
            <person name="Zeng Q."/>
            <person name="Koehrsen M."/>
            <person name="Alvarado L."/>
            <person name="Berlin A."/>
            <person name="Chapman S.B."/>
            <person name="Chen Z."/>
            <person name="Freedman E."/>
            <person name="Gellesch M."/>
            <person name="Goldberg J."/>
            <person name="Griggs A."/>
            <person name="Gujja S."/>
            <person name="Heilman E.R."/>
            <person name="Heiman D."/>
            <person name="Hepburn T."/>
            <person name="Howarth C."/>
            <person name="Jen D."/>
            <person name="Larson L."/>
            <person name="Lewis B."/>
            <person name="Mehta T."/>
            <person name="Park D."/>
            <person name="Pearson M."/>
            <person name="Roberts A."/>
            <person name="Saif S."/>
            <person name="Shea T."/>
            <person name="Shenoy N."/>
            <person name="Sisk P."/>
            <person name="Stolte C."/>
            <person name="Sykes S."/>
            <person name="Walk T."/>
            <person name="White J."/>
            <person name="Yandava C."/>
            <person name="Haas B."/>
            <person name="Henn M.R."/>
            <person name="Nusbaum C."/>
            <person name="Birren B."/>
        </authorList>
    </citation>
    <scope>NUCLEOTIDE SEQUENCE [LARGE SCALE GENOMIC DNA]</scope>
    <source>
        <strain evidence="4">NA</strain>
    </source>
</reference>
<dbReference type="Pfam" id="PF00090">
    <property type="entry name" value="TSP_1"/>
    <property type="match status" value="3"/>
</dbReference>
<evidence type="ECO:0000256" key="1">
    <source>
        <dbReference type="ARBA" id="ARBA00022737"/>
    </source>
</evidence>
<dbReference type="SUPFAM" id="SSF82895">
    <property type="entry name" value="TSP-1 type 1 repeat"/>
    <property type="match status" value="3"/>
</dbReference>
<evidence type="ECO:0000313" key="4">
    <source>
        <dbReference type="Proteomes" id="UP000004810"/>
    </source>
</evidence>
<proteinExistence type="predicted"/>
<gene>
    <name evidence="3" type="ORF">WUBG_11446</name>
</gene>
<evidence type="ECO:0008006" key="5">
    <source>
        <dbReference type="Google" id="ProtNLM"/>
    </source>
</evidence>
<dbReference type="Gene3D" id="2.20.100.10">
    <property type="entry name" value="Thrombospondin type-1 (TSP1) repeat"/>
    <property type="match status" value="2"/>
</dbReference>
<dbReference type="PANTHER" id="PTHR22906:SF21">
    <property type="entry name" value="SEMA DOMAIN-CONTAINING PROTEIN"/>
    <property type="match status" value="1"/>
</dbReference>
<dbReference type="AlphaFoldDB" id="J9E683"/>
<feature type="non-terminal residue" evidence="3">
    <location>
        <position position="214"/>
    </location>
</feature>
<dbReference type="PRINTS" id="PR01705">
    <property type="entry name" value="TSP1REPEAT"/>
</dbReference>
<accession>J9E683</accession>
<dbReference type="PROSITE" id="PS50092">
    <property type="entry name" value="TSP1"/>
    <property type="match status" value="2"/>
</dbReference>
<keyword evidence="2" id="KW-1015">Disulfide bond</keyword>
<dbReference type="SMART" id="SM00209">
    <property type="entry name" value="TSP1"/>
    <property type="match status" value="2"/>
</dbReference>
<organism evidence="3 4">
    <name type="scientific">Wuchereria bancrofti</name>
    <dbReference type="NCBI Taxonomy" id="6293"/>
    <lineage>
        <taxon>Eukaryota</taxon>
        <taxon>Metazoa</taxon>
        <taxon>Ecdysozoa</taxon>
        <taxon>Nematoda</taxon>
        <taxon>Chromadorea</taxon>
        <taxon>Rhabditida</taxon>
        <taxon>Spirurina</taxon>
        <taxon>Spiruromorpha</taxon>
        <taxon>Filarioidea</taxon>
        <taxon>Onchocercidae</taxon>
        <taxon>Wuchereria</taxon>
    </lineage>
</organism>